<evidence type="ECO:0000313" key="3">
    <source>
        <dbReference type="EMBL" id="MFA1611693.1"/>
    </source>
</evidence>
<dbReference type="GO" id="GO:0046872">
    <property type="term" value="F:metal ion binding"/>
    <property type="evidence" value="ECO:0007669"/>
    <property type="project" value="UniProtKB-KW"/>
</dbReference>
<comment type="caution">
    <text evidence="3">The sequence shown here is derived from an EMBL/GenBank/DDBJ whole genome shotgun (WGS) entry which is preliminary data.</text>
</comment>
<dbReference type="InterPro" id="IPR004360">
    <property type="entry name" value="Glyas_Fos-R_dOase_dom"/>
</dbReference>
<dbReference type="InterPro" id="IPR051785">
    <property type="entry name" value="MMCE/EMCE_epimerase"/>
</dbReference>
<feature type="domain" description="VOC" evidence="2">
    <location>
        <begin position="4"/>
        <end position="138"/>
    </location>
</feature>
<evidence type="ECO:0000259" key="2">
    <source>
        <dbReference type="PROSITE" id="PS51819"/>
    </source>
</evidence>
<organism evidence="3 4">
    <name type="scientific">Halobellus rubicundus</name>
    <dbReference type="NCBI Taxonomy" id="2996466"/>
    <lineage>
        <taxon>Archaea</taxon>
        <taxon>Methanobacteriati</taxon>
        <taxon>Methanobacteriota</taxon>
        <taxon>Stenosarchaea group</taxon>
        <taxon>Halobacteria</taxon>
        <taxon>Halobacteriales</taxon>
        <taxon>Haloferacaceae</taxon>
        <taxon>Halobellus</taxon>
    </lineage>
</organism>
<evidence type="ECO:0000313" key="4">
    <source>
        <dbReference type="Proteomes" id="UP001570511"/>
    </source>
</evidence>
<dbReference type="AlphaFoldDB" id="A0ABD5MGS4"/>
<keyword evidence="1" id="KW-0479">Metal-binding</keyword>
<dbReference type="Pfam" id="PF00903">
    <property type="entry name" value="Glyoxalase"/>
    <property type="match status" value="1"/>
</dbReference>
<proteinExistence type="predicted"/>
<name>A0ABD5MGS4_9EURY</name>
<dbReference type="InterPro" id="IPR029068">
    <property type="entry name" value="Glyas_Bleomycin-R_OHBP_Dase"/>
</dbReference>
<dbReference type="RefSeq" id="WP_372390048.1">
    <property type="nucleotide sequence ID" value="NZ_JBGNYA010000001.1"/>
</dbReference>
<dbReference type="EMBL" id="JBGNYA010000001">
    <property type="protein sequence ID" value="MFA1611693.1"/>
    <property type="molecule type" value="Genomic_DNA"/>
</dbReference>
<dbReference type="PROSITE" id="PS51819">
    <property type="entry name" value="VOC"/>
    <property type="match status" value="1"/>
</dbReference>
<accession>A0ABD5MGS4</accession>
<dbReference type="InterPro" id="IPR037523">
    <property type="entry name" value="VOC_core"/>
</dbReference>
<dbReference type="Proteomes" id="UP001570511">
    <property type="component" value="Unassembled WGS sequence"/>
</dbReference>
<dbReference type="PANTHER" id="PTHR43048">
    <property type="entry name" value="METHYLMALONYL-COA EPIMERASE"/>
    <property type="match status" value="1"/>
</dbReference>
<evidence type="ECO:0000256" key="1">
    <source>
        <dbReference type="ARBA" id="ARBA00022723"/>
    </source>
</evidence>
<keyword evidence="4" id="KW-1185">Reference proteome</keyword>
<sequence>MEPTAHHVGLTVSDLDRAVAFYRDTFDLEVLSRFSVGGDAFATGVGVDGAHADFAHLDAGGARLELVSYDSTGEPEGEPRIDTAGAAHVGLAVDDVEACYESLPDDVETVSDPQTTESGTTIFFVRDPEGNLVEVLSG</sequence>
<dbReference type="Gene3D" id="3.10.180.10">
    <property type="entry name" value="2,3-Dihydroxybiphenyl 1,2-Dioxygenase, domain 1"/>
    <property type="match status" value="1"/>
</dbReference>
<reference evidence="3 4" key="1">
    <citation type="submission" date="2024-08" db="EMBL/GenBank/DDBJ databases">
        <title>Halobellus sp. MBLA0158 whole genome sequence.</title>
        <authorList>
            <person name="Hwang C.Y."/>
            <person name="Cho E.-S."/>
            <person name="Seo M.-J."/>
        </authorList>
    </citation>
    <scope>NUCLEOTIDE SEQUENCE [LARGE SCALE GENOMIC DNA]</scope>
    <source>
        <strain evidence="3 4">MBLA0158</strain>
    </source>
</reference>
<protein>
    <submittedName>
        <fullName evidence="3">VOC family protein</fullName>
    </submittedName>
</protein>
<gene>
    <name evidence="3" type="ORF">OS889_11835</name>
</gene>
<dbReference type="SUPFAM" id="SSF54593">
    <property type="entry name" value="Glyoxalase/Bleomycin resistance protein/Dihydroxybiphenyl dioxygenase"/>
    <property type="match status" value="1"/>
</dbReference>
<dbReference type="PANTHER" id="PTHR43048:SF3">
    <property type="entry name" value="METHYLMALONYL-COA EPIMERASE, MITOCHONDRIAL"/>
    <property type="match status" value="1"/>
</dbReference>